<dbReference type="Proteomes" id="UP001470230">
    <property type="component" value="Unassembled WGS sequence"/>
</dbReference>
<accession>A0ABR2GU15</accession>
<keyword evidence="2" id="KW-1185">Reference proteome</keyword>
<evidence type="ECO:0000313" key="2">
    <source>
        <dbReference type="Proteomes" id="UP001470230"/>
    </source>
</evidence>
<proteinExistence type="predicted"/>
<protein>
    <submittedName>
        <fullName evidence="1">Uncharacterized protein</fullName>
    </submittedName>
</protein>
<name>A0ABR2GU15_9EUKA</name>
<reference evidence="1 2" key="1">
    <citation type="submission" date="2024-04" db="EMBL/GenBank/DDBJ databases">
        <title>Tritrichomonas musculus Genome.</title>
        <authorList>
            <person name="Alves-Ferreira E."/>
            <person name="Grigg M."/>
            <person name="Lorenzi H."/>
            <person name="Galac M."/>
        </authorList>
    </citation>
    <scope>NUCLEOTIDE SEQUENCE [LARGE SCALE GENOMIC DNA]</scope>
    <source>
        <strain evidence="1 2">EAF2021</strain>
    </source>
</reference>
<gene>
    <name evidence="1" type="ORF">M9Y10_036880</name>
</gene>
<sequence>MCSIKTYHFFLTMSSRNSLRKSRLRTNKILFKTINIENSIDILWDKIDDLQKTATSIQNLLLKSEGKNKKQKIKLQIEAKLKPDEDDSSKPLLLSEEYGDILNLEDFEKITSKKD</sequence>
<organism evidence="1 2">
    <name type="scientific">Tritrichomonas musculus</name>
    <dbReference type="NCBI Taxonomy" id="1915356"/>
    <lineage>
        <taxon>Eukaryota</taxon>
        <taxon>Metamonada</taxon>
        <taxon>Parabasalia</taxon>
        <taxon>Tritrichomonadida</taxon>
        <taxon>Tritrichomonadidae</taxon>
        <taxon>Tritrichomonas</taxon>
    </lineage>
</organism>
<dbReference type="EMBL" id="JAPFFF010000061">
    <property type="protein sequence ID" value="KAK8837151.1"/>
    <property type="molecule type" value="Genomic_DNA"/>
</dbReference>
<comment type="caution">
    <text evidence="1">The sequence shown here is derived from an EMBL/GenBank/DDBJ whole genome shotgun (WGS) entry which is preliminary data.</text>
</comment>
<evidence type="ECO:0000313" key="1">
    <source>
        <dbReference type="EMBL" id="KAK8837151.1"/>
    </source>
</evidence>